<feature type="transmembrane region" description="Helical" evidence="5">
    <location>
        <begin position="21"/>
        <end position="44"/>
    </location>
</feature>
<dbReference type="PANTHER" id="PTHR37305">
    <property type="entry name" value="INTEGRAL MEMBRANE PROTEIN-RELATED"/>
    <property type="match status" value="1"/>
</dbReference>
<evidence type="ECO:0000256" key="2">
    <source>
        <dbReference type="ARBA" id="ARBA00005988"/>
    </source>
</evidence>
<organism evidence="6 7">
    <name type="scientific">Niastella caeni</name>
    <dbReference type="NCBI Taxonomy" id="2569763"/>
    <lineage>
        <taxon>Bacteria</taxon>
        <taxon>Pseudomonadati</taxon>
        <taxon>Bacteroidota</taxon>
        <taxon>Chitinophagia</taxon>
        <taxon>Chitinophagales</taxon>
        <taxon>Chitinophagaceae</taxon>
        <taxon>Niastella</taxon>
    </lineage>
</organism>
<keyword evidence="5" id="KW-1133">Transmembrane helix</keyword>
<dbReference type="GO" id="GO:0046872">
    <property type="term" value="F:metal ion binding"/>
    <property type="evidence" value="ECO:0007669"/>
    <property type="project" value="UniProtKB-KW"/>
</dbReference>
<feature type="transmembrane region" description="Helical" evidence="5">
    <location>
        <begin position="234"/>
        <end position="252"/>
    </location>
</feature>
<feature type="transmembrane region" description="Helical" evidence="5">
    <location>
        <begin position="107"/>
        <end position="135"/>
    </location>
</feature>
<dbReference type="RefSeq" id="WP_136575383.1">
    <property type="nucleotide sequence ID" value="NZ_STFF01000001.1"/>
</dbReference>
<dbReference type="InterPro" id="IPR057247">
    <property type="entry name" value="CARBOXYPEPT_ZN_2"/>
</dbReference>
<feature type="transmembrane region" description="Helical" evidence="5">
    <location>
        <begin position="64"/>
        <end position="86"/>
    </location>
</feature>
<dbReference type="PROSITE" id="PS00133">
    <property type="entry name" value="CARBOXYPEPT_ZN_2"/>
    <property type="match status" value="1"/>
</dbReference>
<dbReference type="Pfam" id="PF12730">
    <property type="entry name" value="ABC2_membrane_4"/>
    <property type="match status" value="1"/>
</dbReference>
<comment type="cofactor">
    <cofactor evidence="1">
        <name>Zn(2+)</name>
        <dbReference type="ChEBI" id="CHEBI:29105"/>
    </cofactor>
</comment>
<accession>A0A4S8HZR2</accession>
<feature type="transmembrane region" description="Helical" evidence="5">
    <location>
        <begin position="183"/>
        <end position="203"/>
    </location>
</feature>
<gene>
    <name evidence="6" type="ORF">FAM09_01895</name>
</gene>
<dbReference type="CDD" id="cd21809">
    <property type="entry name" value="ABC-2_lan_permease-like"/>
    <property type="match status" value="1"/>
</dbReference>
<evidence type="ECO:0000256" key="4">
    <source>
        <dbReference type="ARBA" id="ARBA00022833"/>
    </source>
</evidence>
<evidence type="ECO:0000313" key="6">
    <source>
        <dbReference type="EMBL" id="THU40891.1"/>
    </source>
</evidence>
<evidence type="ECO:0000256" key="1">
    <source>
        <dbReference type="ARBA" id="ARBA00001947"/>
    </source>
</evidence>
<keyword evidence="7" id="KW-1185">Reference proteome</keyword>
<feature type="transmembrane region" description="Helical" evidence="5">
    <location>
        <begin position="155"/>
        <end position="176"/>
    </location>
</feature>
<keyword evidence="3" id="KW-0479">Metal-binding</keyword>
<dbReference type="Proteomes" id="UP000306918">
    <property type="component" value="Unassembled WGS sequence"/>
</dbReference>
<evidence type="ECO:0000313" key="7">
    <source>
        <dbReference type="Proteomes" id="UP000306918"/>
    </source>
</evidence>
<comment type="caution">
    <text evidence="6">The sequence shown here is derived from an EMBL/GenBank/DDBJ whole genome shotgun (WGS) entry which is preliminary data.</text>
</comment>
<evidence type="ECO:0000256" key="3">
    <source>
        <dbReference type="ARBA" id="ARBA00022723"/>
    </source>
</evidence>
<keyword evidence="5" id="KW-0812">Transmembrane</keyword>
<evidence type="ECO:0000256" key="5">
    <source>
        <dbReference type="SAM" id="Phobius"/>
    </source>
</evidence>
<dbReference type="OrthoDB" id="5946463at2"/>
<proteinExistence type="inferred from homology"/>
<dbReference type="EMBL" id="STFF01000001">
    <property type="protein sequence ID" value="THU40891.1"/>
    <property type="molecule type" value="Genomic_DNA"/>
</dbReference>
<protein>
    <submittedName>
        <fullName evidence="6">Uncharacterized protein</fullName>
    </submittedName>
</protein>
<sequence length="258" mass="30147">MVASFLLNTKAEFLKSKRTMAFWLTVVGAAFVPGINFISLVARPDRFVRVYKDNPWQQIINENWQVATVFILPMYVILVISLVVQIEYRNNTWKQVYTLPRTLADIFFSRFVVIHSLILFCLILFNASIVIASCAANLVHKQYTFFDHAVPWKRMFLISVKIYFSVLAITSIQYWLSLRFRNFIVPVGIGLALLITGLTIHSWEHLYYYPYMYPAISFLPNFEKIPSFVQKAQLFNAIWFVMVLLIGFFDLVQRKEKG</sequence>
<keyword evidence="5" id="KW-0472">Membrane</keyword>
<name>A0A4S8HZR2_9BACT</name>
<reference evidence="6 7" key="1">
    <citation type="submission" date="2019-04" db="EMBL/GenBank/DDBJ databases">
        <title>Niastella caeni sp. nov., isolated from activated sludge.</title>
        <authorList>
            <person name="Sheng M."/>
        </authorList>
    </citation>
    <scope>NUCLEOTIDE SEQUENCE [LARGE SCALE GENOMIC DNA]</scope>
    <source>
        <strain evidence="6 7">HX-2-15</strain>
    </source>
</reference>
<dbReference type="PANTHER" id="PTHR37305:SF1">
    <property type="entry name" value="MEMBRANE PROTEIN"/>
    <property type="match status" value="1"/>
</dbReference>
<dbReference type="AlphaFoldDB" id="A0A4S8HZR2"/>
<comment type="similarity">
    <text evidence="2">Belongs to the peptidase M14 family.</text>
</comment>
<keyword evidence="4" id="KW-0862">Zinc</keyword>